<proteinExistence type="predicted"/>
<keyword evidence="2" id="KW-1185">Reference proteome</keyword>
<name>A0ABW3INI9_9RHOB</name>
<protein>
    <submittedName>
        <fullName evidence="1">Uncharacterized protein</fullName>
    </submittedName>
</protein>
<dbReference type="RefSeq" id="WP_386073996.1">
    <property type="nucleotide sequence ID" value="NZ_JBHTJT010000008.1"/>
</dbReference>
<dbReference type="EMBL" id="JBHTJT010000008">
    <property type="protein sequence ID" value="MFD0979672.1"/>
    <property type="molecule type" value="Genomic_DNA"/>
</dbReference>
<comment type="caution">
    <text evidence="1">The sequence shown here is derived from an EMBL/GenBank/DDBJ whole genome shotgun (WGS) entry which is preliminary data.</text>
</comment>
<sequence>MRAYLMYVLRRALFVLCCLGTGLLGWPGLVGAQESLLNSGRIDTSGARRITVTPAAPAATETESGGIGGMVSGFLGRFLGDDTLPVDAGVPEIEAGALEALGEGGLDPAAAMDLATALRDLPENLALIEEERDKALERASAFGAMMYEMNKAEGDEARAAREQAEAATAARPRTEGERLFAEFGWHPGAETPYEVSRAALAARP</sequence>
<dbReference type="Proteomes" id="UP001597108">
    <property type="component" value="Unassembled WGS sequence"/>
</dbReference>
<reference evidence="2" key="1">
    <citation type="journal article" date="2019" name="Int. J. Syst. Evol. Microbiol.">
        <title>The Global Catalogue of Microorganisms (GCM) 10K type strain sequencing project: providing services to taxonomists for standard genome sequencing and annotation.</title>
        <authorList>
            <consortium name="The Broad Institute Genomics Platform"/>
            <consortium name="The Broad Institute Genome Sequencing Center for Infectious Disease"/>
            <person name="Wu L."/>
            <person name="Ma J."/>
        </authorList>
    </citation>
    <scope>NUCLEOTIDE SEQUENCE [LARGE SCALE GENOMIC DNA]</scope>
    <source>
        <strain evidence="2">CCUG 60524</strain>
    </source>
</reference>
<evidence type="ECO:0000313" key="2">
    <source>
        <dbReference type="Proteomes" id="UP001597108"/>
    </source>
</evidence>
<organism evidence="1 2">
    <name type="scientific">Tropicimonas aquimaris</name>
    <dbReference type="NCBI Taxonomy" id="914152"/>
    <lineage>
        <taxon>Bacteria</taxon>
        <taxon>Pseudomonadati</taxon>
        <taxon>Pseudomonadota</taxon>
        <taxon>Alphaproteobacteria</taxon>
        <taxon>Rhodobacterales</taxon>
        <taxon>Roseobacteraceae</taxon>
        <taxon>Tropicimonas</taxon>
    </lineage>
</organism>
<gene>
    <name evidence="1" type="ORF">ACFQ2S_08405</name>
</gene>
<evidence type="ECO:0000313" key="1">
    <source>
        <dbReference type="EMBL" id="MFD0979672.1"/>
    </source>
</evidence>
<accession>A0ABW3INI9</accession>